<keyword evidence="3" id="KW-1185">Reference proteome</keyword>
<dbReference type="Proteomes" id="UP000829194">
    <property type="component" value="Chromosome"/>
</dbReference>
<sequence length="142" mass="15687">MNSEYSKPWVQRHWILLLVLAAGVMTALMIGLGVITVYSLMTALKGSPVYIEAMDKARASTELAAALGRPIEEPQWMVGASRQQEGEGHAFFVIPVHGPKGKADVHVDADLHDGVWTFRTLRAKPEHSNRFIDLREADPAAR</sequence>
<keyword evidence="1" id="KW-0472">Membrane</keyword>
<organism evidence="2 3">
    <name type="scientific">Lysobacter gummosus</name>
    <dbReference type="NCBI Taxonomy" id="262324"/>
    <lineage>
        <taxon>Bacteria</taxon>
        <taxon>Pseudomonadati</taxon>
        <taxon>Pseudomonadota</taxon>
        <taxon>Gammaproteobacteria</taxon>
        <taxon>Lysobacterales</taxon>
        <taxon>Lysobacteraceae</taxon>
        <taxon>Lysobacter</taxon>
    </lineage>
</organism>
<dbReference type="RefSeq" id="WP_057944893.1">
    <property type="nucleotide sequence ID" value="NZ_CP011131.1"/>
</dbReference>
<evidence type="ECO:0000313" key="3">
    <source>
        <dbReference type="Proteomes" id="UP000829194"/>
    </source>
</evidence>
<dbReference type="EMBL" id="CP093547">
    <property type="protein sequence ID" value="UNP29414.1"/>
    <property type="molecule type" value="Genomic_DNA"/>
</dbReference>
<keyword evidence="1" id="KW-1133">Transmembrane helix</keyword>
<reference evidence="2 3" key="1">
    <citation type="submission" date="2022-03" db="EMBL/GenBank/DDBJ databases">
        <title>Complete genome sequence of Lysobacter capsici VKM B-2533 and Lysobacter gummosus 10.1.1, promising sources of lytic agents.</title>
        <authorList>
            <person name="Tarlachkov S.V."/>
            <person name="Kudryakova I.V."/>
            <person name="Afoshin A.S."/>
            <person name="Leontyevskaya E.A."/>
            <person name="Leontyevskaya N.V."/>
        </authorList>
    </citation>
    <scope>NUCLEOTIDE SEQUENCE [LARGE SCALE GENOMIC DNA]</scope>
    <source>
        <strain evidence="2 3">10.1.1</strain>
    </source>
</reference>
<name>A0ABY3X9Z2_9GAMM</name>
<evidence type="ECO:0000313" key="2">
    <source>
        <dbReference type="EMBL" id="UNP29414.1"/>
    </source>
</evidence>
<gene>
    <name evidence="2" type="ORF">MOV92_23595</name>
</gene>
<accession>A0ABY3X9Z2</accession>
<dbReference type="InterPro" id="IPR014807">
    <property type="entry name" value="Coa1"/>
</dbReference>
<dbReference type="Pfam" id="PF08695">
    <property type="entry name" value="Coa1"/>
    <property type="match status" value="1"/>
</dbReference>
<protein>
    <submittedName>
        <fullName evidence="2">Cytochrome c oxidase assembly factor 1 family protein</fullName>
    </submittedName>
</protein>
<keyword evidence="1" id="KW-0812">Transmembrane</keyword>
<proteinExistence type="predicted"/>
<feature type="transmembrane region" description="Helical" evidence="1">
    <location>
        <begin position="14"/>
        <end position="38"/>
    </location>
</feature>
<evidence type="ECO:0000256" key="1">
    <source>
        <dbReference type="SAM" id="Phobius"/>
    </source>
</evidence>